<dbReference type="InterPro" id="IPR013708">
    <property type="entry name" value="Shikimate_DH-bd_N"/>
</dbReference>
<organism evidence="9">
    <name type="scientific">bioreactor metagenome</name>
    <dbReference type="NCBI Taxonomy" id="1076179"/>
    <lineage>
        <taxon>unclassified sequences</taxon>
        <taxon>metagenomes</taxon>
        <taxon>ecological metagenomes</taxon>
    </lineage>
</organism>
<evidence type="ECO:0000256" key="3">
    <source>
        <dbReference type="ARBA" id="ARBA00022857"/>
    </source>
</evidence>
<accession>A0A644TXF9</accession>
<dbReference type="InterPro" id="IPR022893">
    <property type="entry name" value="Shikimate_DH_fam"/>
</dbReference>
<gene>
    <name evidence="9" type="primary">aroE_8</name>
    <name evidence="9" type="ORF">SDC9_17454</name>
</gene>
<evidence type="ECO:0000313" key="9">
    <source>
        <dbReference type="EMBL" id="MPL71676.1"/>
    </source>
</evidence>
<keyword evidence="3" id="KW-0521">NADP</keyword>
<feature type="domain" description="SDH C-terminal" evidence="8">
    <location>
        <begin position="441"/>
        <end position="467"/>
    </location>
</feature>
<dbReference type="UniPathway" id="UPA00053">
    <property type="reaction ID" value="UER00087"/>
</dbReference>
<evidence type="ECO:0000256" key="2">
    <source>
        <dbReference type="ARBA" id="ARBA00022605"/>
    </source>
</evidence>
<keyword evidence="5" id="KW-0057">Aromatic amino acid biosynthesis</keyword>
<dbReference type="SUPFAM" id="SSF53223">
    <property type="entry name" value="Aminoacid dehydrogenase-like, N-terminal domain"/>
    <property type="match status" value="1"/>
</dbReference>
<feature type="domain" description="Quinate/shikimate 5-dehydrogenase/glutamyl-tRNA reductase" evidence="6">
    <location>
        <begin position="323"/>
        <end position="378"/>
    </location>
</feature>
<dbReference type="InterPro" id="IPR041121">
    <property type="entry name" value="SDH_C"/>
</dbReference>
<dbReference type="GO" id="GO:0003855">
    <property type="term" value="F:3-dehydroquinate dehydratase activity"/>
    <property type="evidence" value="ECO:0007669"/>
    <property type="project" value="InterPro"/>
</dbReference>
<dbReference type="EMBL" id="VSSQ01000060">
    <property type="protein sequence ID" value="MPL71676.1"/>
    <property type="molecule type" value="Genomic_DNA"/>
</dbReference>
<dbReference type="AlphaFoldDB" id="A0A644TXF9"/>
<dbReference type="InterPro" id="IPR006151">
    <property type="entry name" value="Shikm_DH/Glu-tRNA_Rdtase"/>
</dbReference>
<name>A0A644TXF9_9ZZZZ</name>
<keyword evidence="2" id="KW-0028">Amino-acid biosynthesis</keyword>
<dbReference type="Pfam" id="PF01487">
    <property type="entry name" value="DHquinase_I"/>
    <property type="match status" value="1"/>
</dbReference>
<dbReference type="Pfam" id="PF18317">
    <property type="entry name" value="SDH_C"/>
    <property type="match status" value="1"/>
</dbReference>
<feature type="domain" description="Shikimate dehydrogenase substrate binding N-terminal" evidence="7">
    <location>
        <begin position="212"/>
        <end position="294"/>
    </location>
</feature>
<proteinExistence type="inferred from homology"/>
<dbReference type="PANTHER" id="PTHR21089:SF1">
    <property type="entry name" value="BIFUNCTIONAL 3-DEHYDROQUINATE DEHYDRATASE_SHIKIMATE DEHYDROGENASE, CHLOROPLASTIC"/>
    <property type="match status" value="1"/>
</dbReference>
<dbReference type="SUPFAM" id="SSF51735">
    <property type="entry name" value="NAD(P)-binding Rossmann-fold domains"/>
    <property type="match status" value="1"/>
</dbReference>
<dbReference type="InterPro" id="IPR011342">
    <property type="entry name" value="Shikimate_DH"/>
</dbReference>
<evidence type="ECO:0000256" key="5">
    <source>
        <dbReference type="ARBA" id="ARBA00023141"/>
    </source>
</evidence>
<dbReference type="GO" id="GO:0050661">
    <property type="term" value="F:NADP binding"/>
    <property type="evidence" value="ECO:0007669"/>
    <property type="project" value="InterPro"/>
</dbReference>
<dbReference type="CDD" id="cd01065">
    <property type="entry name" value="NAD_bind_Shikimate_DH"/>
    <property type="match status" value="1"/>
</dbReference>
<protein>
    <recommendedName>
        <fullName evidence="1">shikimate dehydrogenase (NADP(+))</fullName>
        <ecNumber evidence="1">1.1.1.25</ecNumber>
    </recommendedName>
</protein>
<evidence type="ECO:0000259" key="8">
    <source>
        <dbReference type="Pfam" id="PF18317"/>
    </source>
</evidence>
<dbReference type="InterPro" id="IPR036291">
    <property type="entry name" value="NAD(P)-bd_dom_sf"/>
</dbReference>
<dbReference type="GO" id="GO:0004764">
    <property type="term" value="F:shikimate 3-dehydrogenase (NADP+) activity"/>
    <property type="evidence" value="ECO:0007669"/>
    <property type="project" value="UniProtKB-EC"/>
</dbReference>
<keyword evidence="4 9" id="KW-0560">Oxidoreductase</keyword>
<dbReference type="NCBIfam" id="TIGR00507">
    <property type="entry name" value="aroE"/>
    <property type="match status" value="1"/>
</dbReference>
<dbReference type="Gene3D" id="3.40.50.720">
    <property type="entry name" value="NAD(P)-binding Rossmann-like Domain"/>
    <property type="match status" value="1"/>
</dbReference>
<dbReference type="CDD" id="cd00502">
    <property type="entry name" value="DHQase_I"/>
    <property type="match status" value="1"/>
</dbReference>
<dbReference type="Gene3D" id="3.40.50.10860">
    <property type="entry name" value="Leucine Dehydrogenase, chain A, domain 1"/>
    <property type="match status" value="1"/>
</dbReference>
<dbReference type="EC" id="1.1.1.25" evidence="1"/>
<dbReference type="InterPro" id="IPR001381">
    <property type="entry name" value="DHquinase_I"/>
</dbReference>
<evidence type="ECO:0000256" key="1">
    <source>
        <dbReference type="ARBA" id="ARBA00012962"/>
    </source>
</evidence>
<evidence type="ECO:0000259" key="7">
    <source>
        <dbReference type="Pfam" id="PF08501"/>
    </source>
</evidence>
<reference evidence="9" key="1">
    <citation type="submission" date="2019-08" db="EMBL/GenBank/DDBJ databases">
        <authorList>
            <person name="Kucharzyk K."/>
            <person name="Murdoch R.W."/>
            <person name="Higgins S."/>
            <person name="Loffler F."/>
        </authorList>
    </citation>
    <scope>NUCLEOTIDE SEQUENCE</scope>
</reference>
<comment type="caution">
    <text evidence="9">The sequence shown here is derived from an EMBL/GenBank/DDBJ whole genome shotgun (WGS) entry which is preliminary data.</text>
</comment>
<dbReference type="GO" id="GO:0009423">
    <property type="term" value="P:chorismate biosynthetic process"/>
    <property type="evidence" value="ECO:0007669"/>
    <property type="project" value="UniProtKB-UniPathway"/>
</dbReference>
<sequence>MTVNCAVIVAKDEGEARTLAKEAVRKGAQALEFRLDSFPVIPDDLSFFACGVPSIATFRSPLDEERKEIFLRALASGATYIDIESDSVLRDQFPKEQVICSYHDFEKTPSADKILEIFQDLQSFGIPKAAFMVRGPADLLSVWNAASVLRERGSPFILIGMGAAGEITRLRSSDLGSMLNYCALRPELASAPGQITLEEAARLGIDPVVTAVTGWPLTHTSSPDIHNAAFKAAKISGRYVKIPSAPEELDLIPDVIRNYRITGMNVTIPHKEAVISFLKRIDPLANSAGAVNTIRNSPTGLEGYNTDILGIAATLALVDADPNGAEVLIIGAGGAAKAAAAYLNAAGARISIANRTHARAETLAKTFGARAVKIEELGPAYTIILNATPAGMSGFEDRSPVPDSIFTKDAVVMDMIYDPEMTPLLAAAKTAGVRACVNGKTMLIEQAAASFTLWTGVIPDRDVMRTAFEERAA</sequence>
<dbReference type="GO" id="GO:0019632">
    <property type="term" value="P:shikimate metabolic process"/>
    <property type="evidence" value="ECO:0007669"/>
    <property type="project" value="InterPro"/>
</dbReference>
<evidence type="ECO:0000259" key="6">
    <source>
        <dbReference type="Pfam" id="PF01488"/>
    </source>
</evidence>
<dbReference type="GO" id="GO:0009073">
    <property type="term" value="P:aromatic amino acid family biosynthetic process"/>
    <property type="evidence" value="ECO:0007669"/>
    <property type="project" value="UniProtKB-KW"/>
</dbReference>
<dbReference type="InterPro" id="IPR046346">
    <property type="entry name" value="Aminoacid_DH-like_N_sf"/>
</dbReference>
<evidence type="ECO:0000256" key="4">
    <source>
        <dbReference type="ARBA" id="ARBA00023002"/>
    </source>
</evidence>
<dbReference type="Gene3D" id="3.20.20.70">
    <property type="entry name" value="Aldolase class I"/>
    <property type="match status" value="1"/>
</dbReference>
<dbReference type="GO" id="GO:0008652">
    <property type="term" value="P:amino acid biosynthetic process"/>
    <property type="evidence" value="ECO:0007669"/>
    <property type="project" value="UniProtKB-KW"/>
</dbReference>
<dbReference type="HAMAP" id="MF_00222">
    <property type="entry name" value="Shikimate_DH_AroE"/>
    <property type="match status" value="1"/>
</dbReference>
<dbReference type="Pfam" id="PF08501">
    <property type="entry name" value="Shikimate_dh_N"/>
    <property type="match status" value="1"/>
</dbReference>
<dbReference type="PANTHER" id="PTHR21089">
    <property type="entry name" value="SHIKIMATE DEHYDROGENASE"/>
    <property type="match status" value="1"/>
</dbReference>
<dbReference type="SUPFAM" id="SSF51569">
    <property type="entry name" value="Aldolase"/>
    <property type="match status" value="1"/>
</dbReference>
<dbReference type="Pfam" id="PF01488">
    <property type="entry name" value="Shikimate_DH"/>
    <property type="match status" value="1"/>
</dbReference>
<dbReference type="InterPro" id="IPR013785">
    <property type="entry name" value="Aldolase_TIM"/>
</dbReference>